<dbReference type="InterPro" id="IPR037004">
    <property type="entry name" value="Exonuc_VII_ssu_sf"/>
</dbReference>
<keyword evidence="3 6" id="KW-0540">Nuclease</keyword>
<organism evidence="8 9">
    <name type="scientific">Larsenimonas rhizosphaerae</name>
    <dbReference type="NCBI Taxonomy" id="2944682"/>
    <lineage>
        <taxon>Bacteria</taxon>
        <taxon>Pseudomonadati</taxon>
        <taxon>Pseudomonadota</taxon>
        <taxon>Gammaproteobacteria</taxon>
        <taxon>Oceanospirillales</taxon>
        <taxon>Halomonadaceae</taxon>
        <taxon>Larsenimonas</taxon>
    </lineage>
</organism>
<dbReference type="Gene3D" id="1.10.287.1040">
    <property type="entry name" value="Exonuclease VII, small subunit"/>
    <property type="match status" value="1"/>
</dbReference>
<dbReference type="NCBIfam" id="TIGR01280">
    <property type="entry name" value="xseB"/>
    <property type="match status" value="1"/>
</dbReference>
<keyword evidence="2 6" id="KW-0963">Cytoplasm</keyword>
<evidence type="ECO:0000256" key="4">
    <source>
        <dbReference type="ARBA" id="ARBA00022801"/>
    </source>
</evidence>
<dbReference type="GO" id="GO:0008855">
    <property type="term" value="F:exodeoxyribonuclease VII activity"/>
    <property type="evidence" value="ECO:0007669"/>
    <property type="project" value="UniProtKB-UniRule"/>
</dbReference>
<dbReference type="PANTHER" id="PTHR34137">
    <property type="entry name" value="EXODEOXYRIBONUCLEASE 7 SMALL SUBUNIT"/>
    <property type="match status" value="1"/>
</dbReference>
<evidence type="ECO:0000256" key="5">
    <source>
        <dbReference type="ARBA" id="ARBA00022839"/>
    </source>
</evidence>
<evidence type="ECO:0000256" key="2">
    <source>
        <dbReference type="ARBA" id="ARBA00022490"/>
    </source>
</evidence>
<comment type="function">
    <text evidence="6">Bidirectionally degrades single-stranded DNA into large acid-insoluble oligonucleotides, which are then degraded further into small acid-soluble oligonucleotides.</text>
</comment>
<name>A0AA41ZG48_9GAMM</name>
<feature type="region of interest" description="Disordered" evidence="7">
    <location>
        <begin position="67"/>
        <end position="95"/>
    </location>
</feature>
<protein>
    <recommendedName>
        <fullName evidence="6">Exodeoxyribonuclease 7 small subunit</fullName>
        <ecNumber evidence="6">3.1.11.6</ecNumber>
    </recommendedName>
    <alternativeName>
        <fullName evidence="6">Exodeoxyribonuclease VII small subunit</fullName>
        <shortName evidence="6">Exonuclease VII small subunit</shortName>
    </alternativeName>
</protein>
<dbReference type="RefSeq" id="WP_250935047.1">
    <property type="nucleotide sequence ID" value="NZ_JAMLJK010000001.1"/>
</dbReference>
<dbReference type="InterPro" id="IPR003761">
    <property type="entry name" value="Exonuc_VII_S"/>
</dbReference>
<evidence type="ECO:0000313" key="8">
    <source>
        <dbReference type="EMBL" id="MCX2524142.1"/>
    </source>
</evidence>
<proteinExistence type="inferred from homology"/>
<dbReference type="Pfam" id="PF02609">
    <property type="entry name" value="Exonuc_VII_S"/>
    <property type="match status" value="1"/>
</dbReference>
<accession>A0AA41ZG48</accession>
<dbReference type="AlphaFoldDB" id="A0AA41ZG48"/>
<sequence length="95" mass="10376">MAEQDVTPPEAPDFAATLAELETVVTRLESGELSLEDSLTAFEQGVRLTRTARERLTTAELRVQALMEQGDGRVQETPLSRDASATTDDDRQGGR</sequence>
<dbReference type="GO" id="GO:0006308">
    <property type="term" value="P:DNA catabolic process"/>
    <property type="evidence" value="ECO:0007669"/>
    <property type="project" value="UniProtKB-UniRule"/>
</dbReference>
<comment type="subunit">
    <text evidence="6">Heterooligomer composed of large and small subunits.</text>
</comment>
<keyword evidence="5 6" id="KW-0269">Exonuclease</keyword>
<evidence type="ECO:0000313" key="9">
    <source>
        <dbReference type="Proteomes" id="UP001165678"/>
    </source>
</evidence>
<evidence type="ECO:0000256" key="6">
    <source>
        <dbReference type="HAMAP-Rule" id="MF_00337"/>
    </source>
</evidence>
<dbReference type="PANTHER" id="PTHR34137:SF1">
    <property type="entry name" value="EXODEOXYRIBONUCLEASE 7 SMALL SUBUNIT"/>
    <property type="match status" value="1"/>
</dbReference>
<dbReference type="EC" id="3.1.11.6" evidence="6"/>
<reference evidence="8" key="1">
    <citation type="submission" date="2022-11" db="EMBL/GenBank/DDBJ databases">
        <title>Larsenimonas rhizosphaerae sp. nov., isolated from a tidal mudflat.</title>
        <authorList>
            <person name="Lee S.D."/>
            <person name="Kim I.S."/>
        </authorList>
    </citation>
    <scope>NUCLEOTIDE SEQUENCE</scope>
    <source>
        <strain evidence="8">GH2-1</strain>
    </source>
</reference>
<keyword evidence="9" id="KW-1185">Reference proteome</keyword>
<comment type="catalytic activity">
    <reaction evidence="6">
        <text>Exonucleolytic cleavage in either 5'- to 3'- or 3'- to 5'-direction to yield nucleoside 5'-phosphates.</text>
        <dbReference type="EC" id="3.1.11.6"/>
    </reaction>
</comment>
<gene>
    <name evidence="6 8" type="primary">xseB</name>
    <name evidence="8" type="ORF">OQ287_07810</name>
</gene>
<comment type="subcellular location">
    <subcellularLocation>
        <location evidence="6">Cytoplasm</location>
    </subcellularLocation>
</comment>
<evidence type="ECO:0000256" key="1">
    <source>
        <dbReference type="ARBA" id="ARBA00009998"/>
    </source>
</evidence>
<dbReference type="GO" id="GO:0005829">
    <property type="term" value="C:cytosol"/>
    <property type="evidence" value="ECO:0007669"/>
    <property type="project" value="TreeGrafter"/>
</dbReference>
<dbReference type="SUPFAM" id="SSF116842">
    <property type="entry name" value="XseB-like"/>
    <property type="match status" value="1"/>
</dbReference>
<dbReference type="GO" id="GO:0009318">
    <property type="term" value="C:exodeoxyribonuclease VII complex"/>
    <property type="evidence" value="ECO:0007669"/>
    <property type="project" value="UniProtKB-UniRule"/>
</dbReference>
<dbReference type="HAMAP" id="MF_00337">
    <property type="entry name" value="Exonuc_7_S"/>
    <property type="match status" value="1"/>
</dbReference>
<evidence type="ECO:0000256" key="3">
    <source>
        <dbReference type="ARBA" id="ARBA00022722"/>
    </source>
</evidence>
<dbReference type="Proteomes" id="UP001165678">
    <property type="component" value="Unassembled WGS sequence"/>
</dbReference>
<comment type="similarity">
    <text evidence="1 6">Belongs to the XseB family.</text>
</comment>
<evidence type="ECO:0000256" key="7">
    <source>
        <dbReference type="SAM" id="MobiDB-lite"/>
    </source>
</evidence>
<dbReference type="EMBL" id="JAPIVE010000002">
    <property type="protein sequence ID" value="MCX2524142.1"/>
    <property type="molecule type" value="Genomic_DNA"/>
</dbReference>
<comment type="caution">
    <text evidence="8">The sequence shown here is derived from an EMBL/GenBank/DDBJ whole genome shotgun (WGS) entry which is preliminary data.</text>
</comment>
<keyword evidence="4 6" id="KW-0378">Hydrolase</keyword>